<dbReference type="PANTHER" id="PTHR22926">
    <property type="entry name" value="PHOSPHO-N-ACETYLMURAMOYL-PENTAPEPTIDE-TRANSFERASE"/>
    <property type="match status" value="1"/>
</dbReference>
<keyword evidence="4 7" id="KW-0812">Transmembrane</keyword>
<proteinExistence type="predicted"/>
<feature type="transmembrane region" description="Helical" evidence="7">
    <location>
        <begin position="68"/>
        <end position="86"/>
    </location>
</feature>
<feature type="transmembrane region" description="Helical" evidence="7">
    <location>
        <begin position="220"/>
        <end position="240"/>
    </location>
</feature>
<keyword evidence="6 7" id="KW-0472">Membrane</keyword>
<evidence type="ECO:0000256" key="5">
    <source>
        <dbReference type="ARBA" id="ARBA00022989"/>
    </source>
</evidence>
<keyword evidence="3" id="KW-0808">Transferase</keyword>
<evidence type="ECO:0000256" key="2">
    <source>
        <dbReference type="ARBA" id="ARBA00022475"/>
    </source>
</evidence>
<evidence type="ECO:0000256" key="3">
    <source>
        <dbReference type="ARBA" id="ARBA00022679"/>
    </source>
</evidence>
<evidence type="ECO:0000256" key="7">
    <source>
        <dbReference type="SAM" id="Phobius"/>
    </source>
</evidence>
<comment type="subcellular location">
    <subcellularLocation>
        <location evidence="1">Cell membrane</location>
        <topology evidence="1">Multi-pass membrane protein</topology>
    </subcellularLocation>
</comment>
<feature type="transmembrane region" description="Helical" evidence="7">
    <location>
        <begin position="6"/>
        <end position="22"/>
    </location>
</feature>
<feature type="transmembrane region" description="Helical" evidence="7">
    <location>
        <begin position="115"/>
        <end position="132"/>
    </location>
</feature>
<feature type="transmembrane region" description="Helical" evidence="7">
    <location>
        <begin position="191"/>
        <end position="214"/>
    </location>
</feature>
<evidence type="ECO:0000313" key="8">
    <source>
        <dbReference type="EMBL" id="MFD0750820.1"/>
    </source>
</evidence>
<keyword evidence="5 7" id="KW-1133">Transmembrane helix</keyword>
<name>A0ABW2YYX0_9SPHI</name>
<feature type="transmembrane region" description="Helical" evidence="7">
    <location>
        <begin position="93"/>
        <end position="109"/>
    </location>
</feature>
<keyword evidence="2" id="KW-1003">Cell membrane</keyword>
<evidence type="ECO:0000256" key="4">
    <source>
        <dbReference type="ARBA" id="ARBA00022692"/>
    </source>
</evidence>
<accession>A0ABW2YYX0</accession>
<evidence type="ECO:0000313" key="9">
    <source>
        <dbReference type="Proteomes" id="UP001596958"/>
    </source>
</evidence>
<dbReference type="PANTHER" id="PTHR22926:SF3">
    <property type="entry name" value="UNDECAPRENYL-PHOSPHATE ALPHA-N-ACETYLGLUCOSAMINYL 1-PHOSPHATE TRANSFERASE"/>
    <property type="match status" value="1"/>
</dbReference>
<evidence type="ECO:0000256" key="6">
    <source>
        <dbReference type="ARBA" id="ARBA00023136"/>
    </source>
</evidence>
<comment type="caution">
    <text evidence="8">The sequence shown here is derived from an EMBL/GenBank/DDBJ whole genome shotgun (WGS) entry which is preliminary data.</text>
</comment>
<gene>
    <name evidence="8" type="ORF">ACFQZS_11760</name>
</gene>
<reference evidence="9" key="1">
    <citation type="journal article" date="2019" name="Int. J. Syst. Evol. Microbiol.">
        <title>The Global Catalogue of Microorganisms (GCM) 10K type strain sequencing project: providing services to taxonomists for standard genome sequencing and annotation.</title>
        <authorList>
            <consortium name="The Broad Institute Genomics Platform"/>
            <consortium name="The Broad Institute Genome Sequencing Center for Infectious Disease"/>
            <person name="Wu L."/>
            <person name="Ma J."/>
        </authorList>
    </citation>
    <scope>NUCLEOTIDE SEQUENCE [LARGE SCALE GENOMIC DNA]</scope>
    <source>
        <strain evidence="9">CCUG 63418</strain>
    </source>
</reference>
<evidence type="ECO:0000256" key="1">
    <source>
        <dbReference type="ARBA" id="ARBA00004651"/>
    </source>
</evidence>
<feature type="transmembrane region" description="Helical" evidence="7">
    <location>
        <begin position="266"/>
        <end position="285"/>
    </location>
</feature>
<organism evidence="8 9">
    <name type="scientific">Mucilaginibacter calamicampi</name>
    <dbReference type="NCBI Taxonomy" id="1302352"/>
    <lineage>
        <taxon>Bacteria</taxon>
        <taxon>Pseudomonadati</taxon>
        <taxon>Bacteroidota</taxon>
        <taxon>Sphingobacteriia</taxon>
        <taxon>Sphingobacteriales</taxon>
        <taxon>Sphingobacteriaceae</taxon>
        <taxon>Mucilaginibacter</taxon>
    </lineage>
</organism>
<dbReference type="EMBL" id="JBHTHU010000006">
    <property type="protein sequence ID" value="MFD0750820.1"/>
    <property type="molecule type" value="Genomic_DNA"/>
</dbReference>
<sequence>MIKWYQIVLLFFTLFGIELIYFRLAENYNIIDRPNHRSSHTKVTIRGGGVIFTIAILLATILQGFSQIYFVIGLLFISFISFIDDLSPLNNRIRILFHVIAVAFLFYQLNLYSLPFYLILLVFIFVIGTLNAVNFMDGINGITGGYGLVALCTLWFLNTQIAFTTGVYLLAAIVGVLVFCFFNFRKKAKCFAGDVGSMSLAFIILYFVLLAIINTQNIKYIMILFIYGVDAVTTILLRFWRGENIFKAHRSHFYQFLANEKQMPHLMVALIYMIMQALINIILITADISNLLWFILYIVIGVTIFVLLRIKMEGRDRLFKKVDANNN</sequence>
<feature type="transmembrane region" description="Helical" evidence="7">
    <location>
        <begin position="139"/>
        <end position="157"/>
    </location>
</feature>
<feature type="transmembrane region" description="Helical" evidence="7">
    <location>
        <begin position="291"/>
        <end position="310"/>
    </location>
</feature>
<dbReference type="RefSeq" id="WP_377100422.1">
    <property type="nucleotide sequence ID" value="NZ_JBHTHU010000006.1"/>
</dbReference>
<dbReference type="Proteomes" id="UP001596958">
    <property type="component" value="Unassembled WGS sequence"/>
</dbReference>
<dbReference type="Pfam" id="PF00953">
    <property type="entry name" value="Glycos_transf_4"/>
    <property type="match status" value="1"/>
</dbReference>
<dbReference type="CDD" id="cd06854">
    <property type="entry name" value="GT_WbpL_WbcO_like"/>
    <property type="match status" value="1"/>
</dbReference>
<protein>
    <submittedName>
        <fullName evidence="8">Glycosyltransferase family 4 protein</fullName>
    </submittedName>
</protein>
<feature type="transmembrane region" description="Helical" evidence="7">
    <location>
        <begin position="43"/>
        <end position="62"/>
    </location>
</feature>
<dbReference type="InterPro" id="IPR000715">
    <property type="entry name" value="Glycosyl_transferase_4"/>
</dbReference>
<feature type="transmembrane region" description="Helical" evidence="7">
    <location>
        <begin position="163"/>
        <end position="184"/>
    </location>
</feature>
<keyword evidence="9" id="KW-1185">Reference proteome</keyword>